<keyword evidence="2" id="KW-0732">Signal</keyword>
<feature type="signal peptide" evidence="2">
    <location>
        <begin position="1"/>
        <end position="17"/>
    </location>
</feature>
<evidence type="ECO:0000256" key="1">
    <source>
        <dbReference type="SAM" id="MobiDB-lite"/>
    </source>
</evidence>
<evidence type="ECO:0000313" key="6">
    <source>
        <dbReference type="Proteomes" id="UP000435112"/>
    </source>
</evidence>
<proteinExistence type="predicted"/>
<dbReference type="Proteomes" id="UP000435112">
    <property type="component" value="Unassembled WGS sequence"/>
</dbReference>
<name>A0A6A3L2H8_9STRA</name>
<dbReference type="EMBL" id="QXFT01000966">
    <property type="protein sequence ID" value="KAE9332429.1"/>
    <property type="molecule type" value="Genomic_DNA"/>
</dbReference>
<evidence type="ECO:0008006" key="7">
    <source>
        <dbReference type="Google" id="ProtNLM"/>
    </source>
</evidence>
<organism evidence="3 6">
    <name type="scientific">Phytophthora rubi</name>
    <dbReference type="NCBI Taxonomy" id="129364"/>
    <lineage>
        <taxon>Eukaryota</taxon>
        <taxon>Sar</taxon>
        <taxon>Stramenopiles</taxon>
        <taxon>Oomycota</taxon>
        <taxon>Peronosporomycetes</taxon>
        <taxon>Peronosporales</taxon>
        <taxon>Peronosporaceae</taxon>
        <taxon>Phytophthora</taxon>
    </lineage>
</organism>
<dbReference type="EMBL" id="QXFU01000997">
    <property type="protein sequence ID" value="KAE9013841.1"/>
    <property type="molecule type" value="Genomic_DNA"/>
</dbReference>
<dbReference type="AlphaFoldDB" id="A0A6A3L2H8"/>
<reference evidence="3 6" key="1">
    <citation type="submission" date="2018-09" db="EMBL/GenBank/DDBJ databases">
        <title>Genomic investigation of the strawberry pathogen Phytophthora fragariae indicates pathogenicity is determined by transcriptional variation in three key races.</title>
        <authorList>
            <person name="Adams T.M."/>
            <person name="Armitage A.D."/>
            <person name="Sobczyk M.K."/>
            <person name="Bates H.J."/>
            <person name="Dunwell J.M."/>
            <person name="Nellist C.F."/>
            <person name="Harrison R.J."/>
        </authorList>
    </citation>
    <scope>NUCLEOTIDE SEQUENCE [LARGE SCALE GENOMIC DNA]</scope>
    <source>
        <strain evidence="3 6">SCRP324</strain>
        <strain evidence="4 5">SCRP333</strain>
    </source>
</reference>
<evidence type="ECO:0000313" key="5">
    <source>
        <dbReference type="Proteomes" id="UP000434957"/>
    </source>
</evidence>
<keyword evidence="5" id="KW-1185">Reference proteome</keyword>
<dbReference type="Proteomes" id="UP000434957">
    <property type="component" value="Unassembled WGS sequence"/>
</dbReference>
<accession>A0A6A3L2H8</accession>
<sequence>MIVPLFLARVILQSSICCPSVVERVRGFVMAERNGEAIARARILRECRNPLELDVTRYNQSSKSKFSCEKRSNGKGGGSRLQRSISR</sequence>
<evidence type="ECO:0000313" key="3">
    <source>
        <dbReference type="EMBL" id="KAE9013841.1"/>
    </source>
</evidence>
<gene>
    <name evidence="3" type="ORF">PR002_g14397</name>
    <name evidence="4" type="ORF">PR003_g14524</name>
</gene>
<protein>
    <recommendedName>
        <fullName evidence="7">Secreted protein</fullName>
    </recommendedName>
</protein>
<feature type="region of interest" description="Disordered" evidence="1">
    <location>
        <begin position="60"/>
        <end position="87"/>
    </location>
</feature>
<feature type="chain" id="PRO_5036380007" description="Secreted protein" evidence="2">
    <location>
        <begin position="18"/>
        <end position="87"/>
    </location>
</feature>
<evidence type="ECO:0000256" key="2">
    <source>
        <dbReference type="SAM" id="SignalP"/>
    </source>
</evidence>
<comment type="caution">
    <text evidence="3">The sequence shown here is derived from an EMBL/GenBank/DDBJ whole genome shotgun (WGS) entry which is preliminary data.</text>
</comment>
<evidence type="ECO:0000313" key="4">
    <source>
        <dbReference type="EMBL" id="KAE9332429.1"/>
    </source>
</evidence>